<dbReference type="SUPFAM" id="SSF57701">
    <property type="entry name" value="Zn2/Cys6 DNA-binding domain"/>
    <property type="match status" value="1"/>
</dbReference>
<dbReference type="PROSITE" id="PS50048">
    <property type="entry name" value="ZN2_CY6_FUNGAL_2"/>
    <property type="match status" value="1"/>
</dbReference>
<evidence type="ECO:0000256" key="1">
    <source>
        <dbReference type="ARBA" id="ARBA00023015"/>
    </source>
</evidence>
<dbReference type="InterPro" id="IPR001138">
    <property type="entry name" value="Zn2Cys6_DnaBD"/>
</dbReference>
<keyword evidence="1" id="KW-0805">Transcription regulation</keyword>
<protein>
    <recommendedName>
        <fullName evidence="6">Zn(2)-C6 fungal-type domain-containing protein</fullName>
    </recommendedName>
</protein>
<name>A0A0U5GIT6_ASPCI</name>
<dbReference type="GO" id="GO:0000981">
    <property type="term" value="F:DNA-binding transcription factor activity, RNA polymerase II-specific"/>
    <property type="evidence" value="ECO:0007669"/>
    <property type="project" value="InterPro"/>
</dbReference>
<evidence type="ECO:0000259" key="6">
    <source>
        <dbReference type="PROSITE" id="PS50048"/>
    </source>
</evidence>
<dbReference type="CDD" id="cd12148">
    <property type="entry name" value="fungal_TF_MHR"/>
    <property type="match status" value="1"/>
</dbReference>
<evidence type="ECO:0000256" key="4">
    <source>
        <dbReference type="ARBA" id="ARBA00023242"/>
    </source>
</evidence>
<dbReference type="Proteomes" id="UP000054771">
    <property type="component" value="Unassembled WGS sequence"/>
</dbReference>
<proteinExistence type="predicted"/>
<evidence type="ECO:0000256" key="3">
    <source>
        <dbReference type="ARBA" id="ARBA00023163"/>
    </source>
</evidence>
<dbReference type="InterPro" id="IPR053181">
    <property type="entry name" value="EcdB-like_regulator"/>
</dbReference>
<evidence type="ECO:0000313" key="8">
    <source>
        <dbReference type="Proteomes" id="UP000054771"/>
    </source>
</evidence>
<evidence type="ECO:0000256" key="5">
    <source>
        <dbReference type="SAM" id="MobiDB-lite"/>
    </source>
</evidence>
<dbReference type="Pfam" id="PF00172">
    <property type="entry name" value="Zn_clus"/>
    <property type="match status" value="1"/>
</dbReference>
<dbReference type="InterPro" id="IPR036864">
    <property type="entry name" value="Zn2-C6_fun-type_DNA-bd_sf"/>
</dbReference>
<dbReference type="GO" id="GO:0003677">
    <property type="term" value="F:DNA binding"/>
    <property type="evidence" value="ECO:0007669"/>
    <property type="project" value="UniProtKB-KW"/>
</dbReference>
<reference evidence="8" key="1">
    <citation type="journal article" date="2016" name="Genome Announc.">
        <title>Draft genome sequences of fungus Aspergillus calidoustus.</title>
        <authorList>
            <person name="Horn F."/>
            <person name="Linde J."/>
            <person name="Mattern D.J."/>
            <person name="Walther G."/>
            <person name="Guthke R."/>
            <person name="Scherlach K."/>
            <person name="Martin K."/>
            <person name="Brakhage A.A."/>
            <person name="Petzke L."/>
            <person name="Valiante V."/>
        </authorList>
    </citation>
    <scope>NUCLEOTIDE SEQUENCE [LARGE SCALE GENOMIC DNA]</scope>
    <source>
        <strain evidence="8">SF006504</strain>
    </source>
</reference>
<dbReference type="EMBL" id="CDMC01000029">
    <property type="protein sequence ID" value="CEL11664.1"/>
    <property type="molecule type" value="Genomic_DNA"/>
</dbReference>
<evidence type="ECO:0000313" key="7">
    <source>
        <dbReference type="EMBL" id="CEL11664.1"/>
    </source>
</evidence>
<keyword evidence="4" id="KW-0539">Nucleus</keyword>
<dbReference type="AlphaFoldDB" id="A0A0U5GIT6"/>
<dbReference type="PROSITE" id="PS00463">
    <property type="entry name" value="ZN2_CY6_FUNGAL_1"/>
    <property type="match status" value="1"/>
</dbReference>
<dbReference type="PANTHER" id="PTHR47785:SF3">
    <property type="entry name" value="ZN(2)-C6 FUNGAL-TYPE DOMAIN-CONTAINING PROTEIN"/>
    <property type="match status" value="1"/>
</dbReference>
<organism evidence="7 8">
    <name type="scientific">Aspergillus calidoustus</name>
    <dbReference type="NCBI Taxonomy" id="454130"/>
    <lineage>
        <taxon>Eukaryota</taxon>
        <taxon>Fungi</taxon>
        <taxon>Dikarya</taxon>
        <taxon>Ascomycota</taxon>
        <taxon>Pezizomycotina</taxon>
        <taxon>Eurotiomycetes</taxon>
        <taxon>Eurotiomycetidae</taxon>
        <taxon>Eurotiales</taxon>
        <taxon>Aspergillaceae</taxon>
        <taxon>Aspergillus</taxon>
        <taxon>Aspergillus subgen. Nidulantes</taxon>
    </lineage>
</organism>
<gene>
    <name evidence="7" type="ORF">ASPCAL14764</name>
</gene>
<keyword evidence="2" id="KW-0238">DNA-binding</keyword>
<dbReference type="OrthoDB" id="4685598at2759"/>
<evidence type="ECO:0000256" key="2">
    <source>
        <dbReference type="ARBA" id="ARBA00023125"/>
    </source>
</evidence>
<sequence>MLVSWPAHAFDRIRTEPFTEAMDSDSLWAHETKRRRSALACNTCRGRRTKCDGRRPKCSFCVERGKECVYQEAQDLTPSPLKTELSRLWEQLDHITAVLQGQPSLNSPSESAGHEPGPSDPSVASSGFPFMILRSQAFMNMTGLEQSLSVMFEHVERGREAIPAHSSGANIVVVNLEDAGMLLNAYMDHIHIWYPILPTDYTDEFIQATSACFLPSVSSCLALLVLAIGCVVGCESIADARHRGPESVYIDAAMGMLPCVLADSSPSSAQCLLLIALYHLCYARPCQAHDFVAMASYKVQNCLANELDVESDPVQRSIVANCFWSALLMESEITVQLDLLDSGIWSMTSVAPAPTSSPIWSRNSSPPPEPRIPTRDFSYFVAEIAMRKMLQRCTWSTSTLAHGSHVYAPIVAAELERQLDEWVQFLPEHLLFSAPPVPGIIGSSPRWNSNSAQADFLGAQYYAFKASIYWPAVYEAINAGHANMELLRHCSNFFTSYAAFIPSASAAVAVCKPNLWTLCTSVFTISMAALAGMMEPCLLGIIPPEAVTGLDLAIRVFDGVAEVSPSLDEMGAILKERIHLYRCN</sequence>
<keyword evidence="8" id="KW-1185">Reference proteome</keyword>
<dbReference type="Gene3D" id="4.10.240.10">
    <property type="entry name" value="Zn(2)-C6 fungal-type DNA-binding domain"/>
    <property type="match status" value="1"/>
</dbReference>
<feature type="region of interest" description="Disordered" evidence="5">
    <location>
        <begin position="102"/>
        <end position="122"/>
    </location>
</feature>
<feature type="domain" description="Zn(2)-C6 fungal-type" evidence="6">
    <location>
        <begin position="40"/>
        <end position="70"/>
    </location>
</feature>
<accession>A0A0U5GIT6</accession>
<dbReference type="GO" id="GO:0008270">
    <property type="term" value="F:zinc ion binding"/>
    <property type="evidence" value="ECO:0007669"/>
    <property type="project" value="InterPro"/>
</dbReference>
<dbReference type="CDD" id="cd00067">
    <property type="entry name" value="GAL4"/>
    <property type="match status" value="1"/>
</dbReference>
<dbReference type="PANTHER" id="PTHR47785">
    <property type="entry name" value="ZN(II)2CYS6 TRANSCRIPTION FACTOR (EUROFUNG)-RELATED-RELATED"/>
    <property type="match status" value="1"/>
</dbReference>
<dbReference type="OMA" id="QRPKCSF"/>
<keyword evidence="3" id="KW-0804">Transcription</keyword>
<dbReference type="SMART" id="SM00066">
    <property type="entry name" value="GAL4"/>
    <property type="match status" value="1"/>
</dbReference>